<dbReference type="SMART" id="SM00382">
    <property type="entry name" value="AAA"/>
    <property type="match status" value="1"/>
</dbReference>
<dbReference type="PROSITE" id="PS50929">
    <property type="entry name" value="ABC_TM1F"/>
    <property type="match status" value="1"/>
</dbReference>
<keyword evidence="8 9" id="KW-0472">Membrane</keyword>
<dbReference type="CDD" id="cd18551">
    <property type="entry name" value="ABC_6TM_LmrA_like"/>
    <property type="match status" value="1"/>
</dbReference>
<dbReference type="SUPFAM" id="SSF90123">
    <property type="entry name" value="ABC transporter transmembrane region"/>
    <property type="match status" value="1"/>
</dbReference>
<dbReference type="FunFam" id="3.40.50.300:FF:000221">
    <property type="entry name" value="Multidrug ABC transporter ATP-binding protein"/>
    <property type="match status" value="1"/>
</dbReference>
<dbReference type="InterPro" id="IPR003439">
    <property type="entry name" value="ABC_transporter-like_ATP-bd"/>
</dbReference>
<dbReference type="EMBL" id="JAPZED010000015">
    <property type="protein sequence ID" value="MCZ7694843.1"/>
    <property type="molecule type" value="Genomic_DNA"/>
</dbReference>
<feature type="domain" description="ABC transporter" evidence="10">
    <location>
        <begin position="339"/>
        <end position="574"/>
    </location>
</feature>
<evidence type="ECO:0000313" key="13">
    <source>
        <dbReference type="Proteomes" id="UP001148455"/>
    </source>
</evidence>
<dbReference type="RefSeq" id="WP_269762958.1">
    <property type="nucleotide sequence ID" value="NZ_JAPZEC010000014.1"/>
</dbReference>
<protein>
    <submittedName>
        <fullName evidence="12">ABC transporter ATP-binding protein</fullName>
    </submittedName>
</protein>
<dbReference type="GO" id="GO:0016887">
    <property type="term" value="F:ATP hydrolysis activity"/>
    <property type="evidence" value="ECO:0007669"/>
    <property type="project" value="InterPro"/>
</dbReference>
<dbReference type="InterPro" id="IPR011527">
    <property type="entry name" value="ABC1_TM_dom"/>
</dbReference>
<dbReference type="InterPro" id="IPR027417">
    <property type="entry name" value="P-loop_NTPase"/>
</dbReference>
<evidence type="ECO:0000256" key="9">
    <source>
        <dbReference type="SAM" id="Phobius"/>
    </source>
</evidence>
<comment type="subcellular location">
    <subcellularLocation>
        <location evidence="1">Cell membrane</location>
        <topology evidence="1">Multi-pass membrane protein</topology>
    </subcellularLocation>
</comment>
<evidence type="ECO:0000259" key="10">
    <source>
        <dbReference type="PROSITE" id="PS50893"/>
    </source>
</evidence>
<organism evidence="12 13">
    <name type="scientific">Mediterraneibacter gnavus</name>
    <name type="common">Ruminococcus gnavus</name>
    <dbReference type="NCBI Taxonomy" id="33038"/>
    <lineage>
        <taxon>Bacteria</taxon>
        <taxon>Bacillati</taxon>
        <taxon>Bacillota</taxon>
        <taxon>Clostridia</taxon>
        <taxon>Lachnospirales</taxon>
        <taxon>Lachnospiraceae</taxon>
        <taxon>Mediterraneibacter</taxon>
    </lineage>
</organism>
<evidence type="ECO:0000256" key="4">
    <source>
        <dbReference type="ARBA" id="ARBA00022692"/>
    </source>
</evidence>
<evidence type="ECO:0000256" key="6">
    <source>
        <dbReference type="ARBA" id="ARBA00022840"/>
    </source>
</evidence>
<dbReference type="InterPro" id="IPR003593">
    <property type="entry name" value="AAA+_ATPase"/>
</dbReference>
<feature type="transmembrane region" description="Helical" evidence="9">
    <location>
        <begin position="246"/>
        <end position="269"/>
    </location>
</feature>
<dbReference type="InterPro" id="IPR036640">
    <property type="entry name" value="ABC1_TM_sf"/>
</dbReference>
<feature type="transmembrane region" description="Helical" evidence="9">
    <location>
        <begin position="281"/>
        <end position="299"/>
    </location>
</feature>
<dbReference type="Pfam" id="PF00664">
    <property type="entry name" value="ABC_membrane"/>
    <property type="match status" value="1"/>
</dbReference>
<keyword evidence="7 9" id="KW-1133">Transmembrane helix</keyword>
<dbReference type="PANTHER" id="PTHR43394:SF1">
    <property type="entry name" value="ATP-BINDING CASSETTE SUB-FAMILY B MEMBER 10, MITOCHONDRIAL"/>
    <property type="match status" value="1"/>
</dbReference>
<evidence type="ECO:0000256" key="1">
    <source>
        <dbReference type="ARBA" id="ARBA00004651"/>
    </source>
</evidence>
<keyword evidence="6 12" id="KW-0067">ATP-binding</keyword>
<dbReference type="Gene3D" id="3.40.50.300">
    <property type="entry name" value="P-loop containing nucleotide triphosphate hydrolases"/>
    <property type="match status" value="1"/>
</dbReference>
<sequence>MEKTEQKMPWKEFFSLVKSVIPSKILLIVAILLSALSSGAGLLIPLATQNMVDDLANNFLNKEIILLMGGLFFANAIFSGISIYLLTFLGQRTTENLRFKLWKKMIFLPVSFFDEKRSGKLVSQITNDTTQIKNVITSHIITMISGGFSIVGSLVALFLLDAKLTSLILLCGVIMLILVRPFGDKMYKISKENQEKNAQLTSAVSQTLSEIRLVKSSNAEYKEIDHIRNIIEDIAKLGIKSGKVQAIMSPCLSLVGLLIVVFIVGYGGVRVSSGVLTTGNLVAFILYVFQIITPMGELFSTITQIHIIKGASERIMSTLNEREENISEGEEFKNEKIDMYFENVSFSYDGCTQHLKNVSFDVPQNSFTAIVGPSGAGKTTIFSLIERYYKPKLGKILVNGKLLEDYSVEEWRKEIGYASQDVPIIDATIRDNITYGLDDTIDDERLYQVAEEACLSDFIEKLPDKYDTYVGERGIKLSGGQKQRIGIARAILRNPKLLLLDEATSNLDSILEKRIQEAFGRVMEGRTTIVIAHRLATIKQADQIIFLDSGRVTGIGTHNQLFKEHDLYRQYIQFQFPDNPVEA</sequence>
<feature type="transmembrane region" description="Helical" evidence="9">
    <location>
        <begin position="166"/>
        <end position="183"/>
    </location>
</feature>
<evidence type="ECO:0000256" key="2">
    <source>
        <dbReference type="ARBA" id="ARBA00022448"/>
    </source>
</evidence>
<name>A0A9X3HG27_MEDGN</name>
<comment type="caution">
    <text evidence="12">The sequence shown here is derived from an EMBL/GenBank/DDBJ whole genome shotgun (WGS) entry which is preliminary data.</text>
</comment>
<dbReference type="Proteomes" id="UP001148455">
    <property type="component" value="Unassembled WGS sequence"/>
</dbReference>
<dbReference type="GO" id="GO:0005524">
    <property type="term" value="F:ATP binding"/>
    <property type="evidence" value="ECO:0007669"/>
    <property type="project" value="UniProtKB-KW"/>
</dbReference>
<dbReference type="PROSITE" id="PS00211">
    <property type="entry name" value="ABC_TRANSPORTER_1"/>
    <property type="match status" value="1"/>
</dbReference>
<evidence type="ECO:0000256" key="8">
    <source>
        <dbReference type="ARBA" id="ARBA00023136"/>
    </source>
</evidence>
<keyword evidence="5" id="KW-0547">Nucleotide-binding</keyword>
<evidence type="ECO:0000259" key="11">
    <source>
        <dbReference type="PROSITE" id="PS50929"/>
    </source>
</evidence>
<dbReference type="AlphaFoldDB" id="A0A9X3HG27"/>
<keyword evidence="4 9" id="KW-0812">Transmembrane</keyword>
<dbReference type="Gene3D" id="1.20.1560.10">
    <property type="entry name" value="ABC transporter type 1, transmembrane domain"/>
    <property type="match status" value="1"/>
</dbReference>
<evidence type="ECO:0000256" key="3">
    <source>
        <dbReference type="ARBA" id="ARBA00022475"/>
    </source>
</evidence>
<evidence type="ECO:0000313" key="12">
    <source>
        <dbReference type="EMBL" id="MCZ7694843.1"/>
    </source>
</evidence>
<dbReference type="InterPro" id="IPR017871">
    <property type="entry name" value="ABC_transporter-like_CS"/>
</dbReference>
<evidence type="ECO:0000256" key="7">
    <source>
        <dbReference type="ARBA" id="ARBA00022989"/>
    </source>
</evidence>
<feature type="domain" description="ABC transmembrane type-1" evidence="11">
    <location>
        <begin position="28"/>
        <end position="305"/>
    </location>
</feature>
<feature type="transmembrane region" description="Helical" evidence="9">
    <location>
        <begin position="64"/>
        <end position="90"/>
    </location>
</feature>
<accession>A0A9X3HG27</accession>
<proteinExistence type="predicted"/>
<gene>
    <name evidence="12" type="ORF">O8D18_12500</name>
</gene>
<dbReference type="InterPro" id="IPR039421">
    <property type="entry name" value="Type_1_exporter"/>
</dbReference>
<dbReference type="PROSITE" id="PS50893">
    <property type="entry name" value="ABC_TRANSPORTER_2"/>
    <property type="match status" value="1"/>
</dbReference>
<dbReference type="PANTHER" id="PTHR43394">
    <property type="entry name" value="ATP-DEPENDENT PERMEASE MDL1, MITOCHONDRIAL"/>
    <property type="match status" value="1"/>
</dbReference>
<feature type="transmembrane region" description="Helical" evidence="9">
    <location>
        <begin position="21"/>
        <end position="44"/>
    </location>
</feature>
<keyword evidence="3" id="KW-1003">Cell membrane</keyword>
<dbReference type="Pfam" id="PF00005">
    <property type="entry name" value="ABC_tran"/>
    <property type="match status" value="1"/>
</dbReference>
<keyword evidence="2" id="KW-0813">Transport</keyword>
<dbReference type="GO" id="GO:0015421">
    <property type="term" value="F:ABC-type oligopeptide transporter activity"/>
    <property type="evidence" value="ECO:0007669"/>
    <property type="project" value="TreeGrafter"/>
</dbReference>
<evidence type="ECO:0000256" key="5">
    <source>
        <dbReference type="ARBA" id="ARBA00022741"/>
    </source>
</evidence>
<feature type="transmembrane region" description="Helical" evidence="9">
    <location>
        <begin position="140"/>
        <end position="160"/>
    </location>
</feature>
<reference evidence="12" key="1">
    <citation type="submission" date="2022-12" db="EMBL/GenBank/DDBJ databases">
        <title>Genome of R. gnavus strain RSHDN_123.</title>
        <authorList>
            <person name="Abdugheni R."/>
        </authorList>
    </citation>
    <scope>NUCLEOTIDE SEQUENCE</scope>
    <source>
        <strain evidence="12">RSHDN_123</strain>
    </source>
</reference>
<dbReference type="GO" id="GO:0005886">
    <property type="term" value="C:plasma membrane"/>
    <property type="evidence" value="ECO:0007669"/>
    <property type="project" value="UniProtKB-SubCell"/>
</dbReference>
<dbReference type="SUPFAM" id="SSF52540">
    <property type="entry name" value="P-loop containing nucleoside triphosphate hydrolases"/>
    <property type="match status" value="1"/>
</dbReference>